<evidence type="ECO:0000259" key="3">
    <source>
        <dbReference type="Pfam" id="PF01855"/>
    </source>
</evidence>
<dbReference type="SUPFAM" id="SSF52922">
    <property type="entry name" value="TK C-terminal domain-like"/>
    <property type="match status" value="1"/>
</dbReference>
<dbReference type="Gene3D" id="3.40.50.970">
    <property type="match status" value="1"/>
</dbReference>
<dbReference type="FunFam" id="3.40.50.970:FF:000022">
    <property type="entry name" value="2-oxoglutarate ferredoxin oxidoreductase alpha subunit"/>
    <property type="match status" value="1"/>
</dbReference>
<accession>A0A1F5Z5F4</accession>
<name>A0A1F5Z5F4_9BACT</name>
<evidence type="ECO:0008006" key="7">
    <source>
        <dbReference type="Google" id="ProtNLM"/>
    </source>
</evidence>
<evidence type="ECO:0000313" key="6">
    <source>
        <dbReference type="Proteomes" id="UP000178681"/>
    </source>
</evidence>
<proteinExistence type="predicted"/>
<evidence type="ECO:0000313" key="5">
    <source>
        <dbReference type="EMBL" id="OGG07352.1"/>
    </source>
</evidence>
<comment type="caution">
    <text evidence="5">The sequence shown here is derived from an EMBL/GenBank/DDBJ whole genome shotgun (WGS) entry which is preliminary data.</text>
</comment>
<feature type="domain" description="Pyruvate/ketoisovalerate oxidoreductase catalytic" evidence="2">
    <location>
        <begin position="13"/>
        <end position="117"/>
    </location>
</feature>
<dbReference type="Gene3D" id="3.40.50.920">
    <property type="match status" value="1"/>
</dbReference>
<sequence length="500" mass="54789">MNKIYSIKVAGAAGQGIKSTGAKLAKFVSGHGLNVYNYHEYPSLIRGGHNTVQTMFSLDPVNSPIQKLDVLVAFNQESIDLHLSELNPEGILIYDEKMEAPKIESGIKIFPAPLSEIEKGFEAIKKIVVDNLLNNLDMSRDNNKIVITGAEAIGSAAIAAGLQFSAIYPMSPISGILDHIAKYQEKYGYLYKQPEDEIAAINMCIGASFAGARAMTATSGGGFCLMTEGYGLAGITETPIVIILGMRPGPATGLPTWNEQGDLQFVLNAHQGDFPRIVLAAGDSEEAFNLTLIAFNLAERYTCPVVVLVDKNICEHEQSFKPFEYAKYQIETPNRRLPGTGIHFVANSDEHDDEGFSTESAQIRVTQMKKRMDKLEVCAKNDMPSPQLVGPALADLTIVSWGSCKGAILDAMQSFPNVNFLHLTWFSPFPAQAVGEILAKAKNILAIEQNYSGQMTRLIREKTGIEIKNKLLKYDGRMFYREEIEEAINVSLRAAAKQSL</sequence>
<dbReference type="InterPro" id="IPR002869">
    <property type="entry name" value="Pyrv_flavodox_OxRed_cen"/>
</dbReference>
<dbReference type="InterPro" id="IPR050722">
    <property type="entry name" value="Pyruvate:ferred/Flavod_OxRd"/>
</dbReference>
<dbReference type="PANTHER" id="PTHR32154">
    <property type="entry name" value="PYRUVATE-FLAVODOXIN OXIDOREDUCTASE-RELATED"/>
    <property type="match status" value="1"/>
</dbReference>
<feature type="domain" description="Pyruvate flavodoxin/ferredoxin oxidoreductase pyrimidine binding" evidence="3">
    <location>
        <begin position="156"/>
        <end position="326"/>
    </location>
</feature>
<dbReference type="Pfam" id="PF01558">
    <property type="entry name" value="POR"/>
    <property type="match status" value="1"/>
</dbReference>
<keyword evidence="1" id="KW-0560">Oxidoreductase</keyword>
<dbReference type="InterPro" id="IPR029061">
    <property type="entry name" value="THDP-binding"/>
</dbReference>
<evidence type="ECO:0000259" key="4">
    <source>
        <dbReference type="Pfam" id="PF17147"/>
    </source>
</evidence>
<dbReference type="PANTHER" id="PTHR32154:SF20">
    <property type="entry name" value="2-OXOGLUTARATE OXIDOREDUCTASE SUBUNIT KORA"/>
    <property type="match status" value="1"/>
</dbReference>
<dbReference type="SUPFAM" id="SSF52518">
    <property type="entry name" value="Thiamin diphosphate-binding fold (THDP-binding)"/>
    <property type="match status" value="1"/>
</dbReference>
<dbReference type="EMBL" id="MFJG01000007">
    <property type="protein sequence ID" value="OGG07352.1"/>
    <property type="molecule type" value="Genomic_DNA"/>
</dbReference>
<dbReference type="InterPro" id="IPR033412">
    <property type="entry name" value="PFOR_II"/>
</dbReference>
<dbReference type="InterPro" id="IPR009014">
    <property type="entry name" value="Transketo_C/PFOR_II"/>
</dbReference>
<dbReference type="Pfam" id="PF17147">
    <property type="entry name" value="PFOR_II"/>
    <property type="match status" value="1"/>
</dbReference>
<evidence type="ECO:0000256" key="1">
    <source>
        <dbReference type="ARBA" id="ARBA00023002"/>
    </source>
</evidence>
<dbReference type="SUPFAM" id="SSF53323">
    <property type="entry name" value="Pyruvate-ferredoxin oxidoreductase, PFOR, domain III"/>
    <property type="match status" value="1"/>
</dbReference>
<dbReference type="GO" id="GO:0006979">
    <property type="term" value="P:response to oxidative stress"/>
    <property type="evidence" value="ECO:0007669"/>
    <property type="project" value="TreeGrafter"/>
</dbReference>
<organism evidence="5 6">
    <name type="scientific">Candidatus Gottesmanbacteria bacterium RIFCSPHIGHO2_01_FULL_42_12</name>
    <dbReference type="NCBI Taxonomy" id="1798377"/>
    <lineage>
        <taxon>Bacteria</taxon>
        <taxon>Candidatus Gottesmaniibacteriota</taxon>
    </lineage>
</organism>
<dbReference type="InterPro" id="IPR002880">
    <property type="entry name" value="Pyrv_Fd/Flavodoxin_OxRdtase_N"/>
</dbReference>
<feature type="domain" description="Pyruvate:ferredoxin oxidoreductase core" evidence="4">
    <location>
        <begin position="394"/>
        <end position="483"/>
    </location>
</feature>
<dbReference type="InterPro" id="IPR019752">
    <property type="entry name" value="Pyrv/ketoisovalerate_OxRed_cat"/>
</dbReference>
<dbReference type="Proteomes" id="UP000178681">
    <property type="component" value="Unassembled WGS sequence"/>
</dbReference>
<dbReference type="Gene3D" id="3.40.920.10">
    <property type="entry name" value="Pyruvate-ferredoxin oxidoreductase, PFOR, domain III"/>
    <property type="match status" value="1"/>
</dbReference>
<evidence type="ECO:0000259" key="2">
    <source>
        <dbReference type="Pfam" id="PF01558"/>
    </source>
</evidence>
<protein>
    <recommendedName>
        <fullName evidence="7">Pyruvate ferredoxin oxidoreductase</fullName>
    </recommendedName>
</protein>
<dbReference type="CDD" id="cd07034">
    <property type="entry name" value="TPP_PYR_PFOR_IOR-alpha_like"/>
    <property type="match status" value="1"/>
</dbReference>
<reference evidence="5 6" key="1">
    <citation type="journal article" date="2016" name="Nat. Commun.">
        <title>Thousands of microbial genomes shed light on interconnected biogeochemical processes in an aquifer system.</title>
        <authorList>
            <person name="Anantharaman K."/>
            <person name="Brown C.T."/>
            <person name="Hug L.A."/>
            <person name="Sharon I."/>
            <person name="Castelle C.J."/>
            <person name="Probst A.J."/>
            <person name="Thomas B.C."/>
            <person name="Singh A."/>
            <person name="Wilkins M.J."/>
            <person name="Karaoz U."/>
            <person name="Brodie E.L."/>
            <person name="Williams K.H."/>
            <person name="Hubbard S.S."/>
            <person name="Banfield J.F."/>
        </authorList>
    </citation>
    <scope>NUCLEOTIDE SEQUENCE [LARGE SCALE GENOMIC DNA]</scope>
</reference>
<dbReference type="Pfam" id="PF01855">
    <property type="entry name" value="POR_N"/>
    <property type="match status" value="1"/>
</dbReference>
<dbReference type="AlphaFoldDB" id="A0A1F5Z5F4"/>
<dbReference type="GO" id="GO:0016903">
    <property type="term" value="F:oxidoreductase activity, acting on the aldehyde or oxo group of donors"/>
    <property type="evidence" value="ECO:0007669"/>
    <property type="project" value="InterPro"/>
</dbReference>
<dbReference type="STRING" id="1798377.A2872_03445"/>
<gene>
    <name evidence="5" type="ORF">A2872_03445</name>
</gene>